<protein>
    <submittedName>
        <fullName evidence="1">Uncharacterized protein</fullName>
    </submittedName>
</protein>
<dbReference type="OrthoDB" id="7862614at2"/>
<keyword evidence="2" id="KW-1185">Reference proteome</keyword>
<organism evidence="1 2">
    <name type="scientific">Afifella marina DSM 2698</name>
    <dbReference type="NCBI Taxonomy" id="1120955"/>
    <lineage>
        <taxon>Bacteria</taxon>
        <taxon>Pseudomonadati</taxon>
        <taxon>Pseudomonadota</taxon>
        <taxon>Alphaproteobacteria</taxon>
        <taxon>Hyphomicrobiales</taxon>
        <taxon>Afifellaceae</taxon>
        <taxon>Afifella</taxon>
    </lineage>
</organism>
<reference evidence="1 2" key="1">
    <citation type="submission" date="2016-10" db="EMBL/GenBank/DDBJ databases">
        <authorList>
            <person name="de Groot N.N."/>
        </authorList>
    </citation>
    <scope>NUCLEOTIDE SEQUENCE [LARGE SCALE GENOMIC DNA]</scope>
    <source>
        <strain evidence="1 2">DSM 2698</strain>
    </source>
</reference>
<proteinExistence type="predicted"/>
<evidence type="ECO:0000313" key="2">
    <source>
        <dbReference type="Proteomes" id="UP000199347"/>
    </source>
</evidence>
<name>A0A1G5MWK5_AFIMA</name>
<dbReference type="AlphaFoldDB" id="A0A1G5MWK5"/>
<evidence type="ECO:0000313" key="1">
    <source>
        <dbReference type="EMBL" id="SCZ28921.1"/>
    </source>
</evidence>
<sequence>MHITTQRRVIERCPENEQDFLSCEKALAEALKPFMAEFYLINAGVMAYYIYAEREANIRDIVDSSAEMLRRPELLRYARQAAVQFDWHNAFAIAIRMEFVHDKVTALFDLVFNTDYVGLDILSIVFHGEDQEDFCERFRQAVADLTRNDA</sequence>
<dbReference type="Proteomes" id="UP000199347">
    <property type="component" value="Unassembled WGS sequence"/>
</dbReference>
<dbReference type="RefSeq" id="WP_139163691.1">
    <property type="nucleotide sequence ID" value="NZ_FMVW01000002.1"/>
</dbReference>
<dbReference type="STRING" id="1120955.SAMN03080610_01062"/>
<dbReference type="EMBL" id="FMVW01000002">
    <property type="protein sequence ID" value="SCZ28921.1"/>
    <property type="molecule type" value="Genomic_DNA"/>
</dbReference>
<accession>A0A1G5MWK5</accession>
<gene>
    <name evidence="1" type="ORF">SAMN03080610_01062</name>
</gene>